<sequence>MITSAPTSIPSTSLLPTSGSNSQASSSKSVPVAAIAAPVVIGVLAIAGVIGLLVFLRRRKAGSKQKNPYAPPGYKPGSSEDFAGRNELEHGEVHEVESPVQEVVGDTVKYRYELETRPAELEGEKVAGNKR</sequence>
<reference evidence="7 8" key="1">
    <citation type="submission" date="2024-02" db="EMBL/GenBank/DDBJ databases">
        <title>De novo assembly and annotation of 12 fungi associated with fruit tree decline syndrome in Ontario, Canada.</title>
        <authorList>
            <person name="Sulman M."/>
            <person name="Ellouze W."/>
            <person name="Ilyukhin E."/>
        </authorList>
    </citation>
    <scope>NUCLEOTIDE SEQUENCE [LARGE SCALE GENOMIC DNA]</scope>
    <source>
        <strain evidence="7 8">M97-236</strain>
    </source>
</reference>
<feature type="region of interest" description="Disordered" evidence="5">
    <location>
        <begin position="1"/>
        <end position="28"/>
    </location>
</feature>
<name>A0ABR3QLQ8_9PLEO</name>
<organism evidence="7 8">
    <name type="scientific">Nothophoma quercina</name>
    <dbReference type="NCBI Taxonomy" id="749835"/>
    <lineage>
        <taxon>Eukaryota</taxon>
        <taxon>Fungi</taxon>
        <taxon>Dikarya</taxon>
        <taxon>Ascomycota</taxon>
        <taxon>Pezizomycotina</taxon>
        <taxon>Dothideomycetes</taxon>
        <taxon>Pleosporomycetidae</taxon>
        <taxon>Pleosporales</taxon>
        <taxon>Pleosporineae</taxon>
        <taxon>Didymellaceae</taxon>
        <taxon>Nothophoma</taxon>
    </lineage>
</organism>
<feature type="transmembrane region" description="Helical" evidence="6">
    <location>
        <begin position="32"/>
        <end position="56"/>
    </location>
</feature>
<dbReference type="PANTHER" id="PTHR15549">
    <property type="entry name" value="PAIRED IMMUNOGLOBULIN-LIKE TYPE 2 RECEPTOR"/>
    <property type="match status" value="1"/>
</dbReference>
<feature type="region of interest" description="Disordered" evidence="5">
    <location>
        <begin position="62"/>
        <end position="97"/>
    </location>
</feature>
<dbReference type="InterPro" id="IPR051694">
    <property type="entry name" value="Immunoregulatory_rcpt-like"/>
</dbReference>
<dbReference type="Proteomes" id="UP001521222">
    <property type="component" value="Unassembled WGS sequence"/>
</dbReference>
<keyword evidence="3 6" id="KW-1133">Transmembrane helix</keyword>
<accession>A0ABR3QLQ8</accession>
<dbReference type="PANTHER" id="PTHR15549:SF33">
    <property type="entry name" value="MEMBRANE PROTEIN WSC4, PUTATIVE (AFU_ORTHOLOGUE AFUA_5G09020)-RELATED"/>
    <property type="match status" value="1"/>
</dbReference>
<keyword evidence="8" id="KW-1185">Reference proteome</keyword>
<protein>
    <submittedName>
        <fullName evidence="7">Uncharacterized protein</fullName>
    </submittedName>
</protein>
<evidence type="ECO:0000256" key="6">
    <source>
        <dbReference type="SAM" id="Phobius"/>
    </source>
</evidence>
<proteinExistence type="predicted"/>
<dbReference type="EMBL" id="JAKIXB020000042">
    <property type="protein sequence ID" value="KAL1593079.1"/>
    <property type="molecule type" value="Genomic_DNA"/>
</dbReference>
<keyword evidence="4 6" id="KW-0472">Membrane</keyword>
<comment type="caution">
    <text evidence="7">The sequence shown here is derived from an EMBL/GenBank/DDBJ whole genome shotgun (WGS) entry which is preliminary data.</text>
</comment>
<keyword evidence="2 6" id="KW-0812">Transmembrane</keyword>
<evidence type="ECO:0000313" key="7">
    <source>
        <dbReference type="EMBL" id="KAL1593079.1"/>
    </source>
</evidence>
<gene>
    <name evidence="7" type="ORF">SLS59_009404</name>
</gene>
<evidence type="ECO:0000256" key="1">
    <source>
        <dbReference type="ARBA" id="ARBA00004167"/>
    </source>
</evidence>
<evidence type="ECO:0000256" key="3">
    <source>
        <dbReference type="ARBA" id="ARBA00022989"/>
    </source>
</evidence>
<evidence type="ECO:0000313" key="8">
    <source>
        <dbReference type="Proteomes" id="UP001521222"/>
    </source>
</evidence>
<evidence type="ECO:0000256" key="4">
    <source>
        <dbReference type="ARBA" id="ARBA00023136"/>
    </source>
</evidence>
<feature type="compositionally biased region" description="Basic and acidic residues" evidence="5">
    <location>
        <begin position="82"/>
        <end position="97"/>
    </location>
</feature>
<evidence type="ECO:0000256" key="5">
    <source>
        <dbReference type="SAM" id="MobiDB-lite"/>
    </source>
</evidence>
<evidence type="ECO:0000256" key="2">
    <source>
        <dbReference type="ARBA" id="ARBA00022692"/>
    </source>
</evidence>
<comment type="subcellular location">
    <subcellularLocation>
        <location evidence="1">Membrane</location>
        <topology evidence="1">Single-pass membrane protein</topology>
    </subcellularLocation>
</comment>